<reference evidence="2 3" key="1">
    <citation type="submission" date="2021-06" db="EMBL/GenBank/DDBJ databases">
        <title>Caerostris extrusa draft genome.</title>
        <authorList>
            <person name="Kono N."/>
            <person name="Arakawa K."/>
        </authorList>
    </citation>
    <scope>NUCLEOTIDE SEQUENCE [LARGE SCALE GENOMIC DNA]</scope>
</reference>
<evidence type="ECO:0000313" key="3">
    <source>
        <dbReference type="Proteomes" id="UP001054945"/>
    </source>
</evidence>
<sequence>MDSRIKGAAFDARKEVGRRRFQPFKTTHEDDCFKLRWFVANDFRLNDWHFRTTLFLLGEEAELVPFFHRRRLGFLFPRSATRNGFHLSDETQSFSIRQPIRCDDGRDGSPDQHPDSDRSAGLLTISPQRILSQIPPLFFIFMSLFRLLADDLHQTPADDIFSVSSSSWEVARSKSDRRFHSSHYRPVLVIRKLSFLGGEFPCFNPLARLGSILAPLFLFF</sequence>
<proteinExistence type="predicted"/>
<feature type="region of interest" description="Disordered" evidence="1">
    <location>
        <begin position="99"/>
        <end position="118"/>
    </location>
</feature>
<name>A0AAV4X8V1_CAEEX</name>
<accession>A0AAV4X8V1</accession>
<dbReference type="Proteomes" id="UP001054945">
    <property type="component" value="Unassembled WGS sequence"/>
</dbReference>
<comment type="caution">
    <text evidence="2">The sequence shown here is derived from an EMBL/GenBank/DDBJ whole genome shotgun (WGS) entry which is preliminary data.</text>
</comment>
<feature type="compositionally biased region" description="Basic and acidic residues" evidence="1">
    <location>
        <begin position="100"/>
        <end position="118"/>
    </location>
</feature>
<dbReference type="EMBL" id="BPLR01017405">
    <property type="protein sequence ID" value="GIY91346.1"/>
    <property type="molecule type" value="Genomic_DNA"/>
</dbReference>
<evidence type="ECO:0000313" key="2">
    <source>
        <dbReference type="EMBL" id="GIY91346.1"/>
    </source>
</evidence>
<organism evidence="2 3">
    <name type="scientific">Caerostris extrusa</name>
    <name type="common">Bark spider</name>
    <name type="synonym">Caerostris bankana</name>
    <dbReference type="NCBI Taxonomy" id="172846"/>
    <lineage>
        <taxon>Eukaryota</taxon>
        <taxon>Metazoa</taxon>
        <taxon>Ecdysozoa</taxon>
        <taxon>Arthropoda</taxon>
        <taxon>Chelicerata</taxon>
        <taxon>Arachnida</taxon>
        <taxon>Araneae</taxon>
        <taxon>Araneomorphae</taxon>
        <taxon>Entelegynae</taxon>
        <taxon>Araneoidea</taxon>
        <taxon>Araneidae</taxon>
        <taxon>Caerostris</taxon>
    </lineage>
</organism>
<keyword evidence="3" id="KW-1185">Reference proteome</keyword>
<gene>
    <name evidence="2" type="ORF">CEXT_364741</name>
</gene>
<evidence type="ECO:0000256" key="1">
    <source>
        <dbReference type="SAM" id="MobiDB-lite"/>
    </source>
</evidence>
<protein>
    <submittedName>
        <fullName evidence="2">Uncharacterized protein</fullName>
    </submittedName>
</protein>
<dbReference type="AlphaFoldDB" id="A0AAV4X8V1"/>